<dbReference type="Pfam" id="PF00419">
    <property type="entry name" value="Fimbrial"/>
    <property type="match status" value="1"/>
</dbReference>
<dbReference type="GO" id="GO:0043709">
    <property type="term" value="P:cell adhesion involved in single-species biofilm formation"/>
    <property type="evidence" value="ECO:0007669"/>
    <property type="project" value="TreeGrafter"/>
</dbReference>
<dbReference type="InterPro" id="IPR050263">
    <property type="entry name" value="Bact_Fimbrial_Adh_Pro"/>
</dbReference>
<dbReference type="Proteomes" id="UP000255529">
    <property type="component" value="Unassembled WGS sequence"/>
</dbReference>
<sequence length="133" mass="14572">MVSVNQTVKLGNVIKNTLYLHQRTHSYNFSIELEDCDISMGSSVEIGFNGIEDLQQPGLLAVNGMAKGIAIGLETEKGKRLEINKTIESYLLHDGTRSLNFGAYVSASETAIEHQGIVEGDFTANVAFTLYYP</sequence>
<dbReference type="PANTHER" id="PTHR33420">
    <property type="entry name" value="FIMBRIAL SUBUNIT ELFA-RELATED"/>
    <property type="match status" value="1"/>
</dbReference>
<reference evidence="2 3" key="1">
    <citation type="submission" date="2018-06" db="EMBL/GenBank/DDBJ databases">
        <authorList>
            <consortium name="Pathogen Informatics"/>
            <person name="Doyle S."/>
        </authorList>
    </citation>
    <scope>NUCLEOTIDE SEQUENCE [LARGE SCALE GENOMIC DNA]</scope>
    <source>
        <strain evidence="2 3">NCTC11544</strain>
    </source>
</reference>
<dbReference type="PANTHER" id="PTHR33420:SF9">
    <property type="entry name" value="MINOR FIMBRIAL SUBUNIT"/>
    <property type="match status" value="1"/>
</dbReference>
<dbReference type="SUPFAM" id="SSF49401">
    <property type="entry name" value="Bacterial adhesins"/>
    <property type="match status" value="1"/>
</dbReference>
<dbReference type="AlphaFoldDB" id="A0A379YKI2"/>
<dbReference type="GO" id="GO:0009289">
    <property type="term" value="C:pilus"/>
    <property type="evidence" value="ECO:0007669"/>
    <property type="project" value="InterPro"/>
</dbReference>
<evidence type="ECO:0000259" key="1">
    <source>
        <dbReference type="Pfam" id="PF00419"/>
    </source>
</evidence>
<evidence type="ECO:0000313" key="3">
    <source>
        <dbReference type="Proteomes" id="UP000255529"/>
    </source>
</evidence>
<dbReference type="InterPro" id="IPR008966">
    <property type="entry name" value="Adhesion_dom_sf"/>
</dbReference>
<proteinExistence type="predicted"/>
<dbReference type="Gene3D" id="2.60.40.1090">
    <property type="entry name" value="Fimbrial-type adhesion domain"/>
    <property type="match status" value="1"/>
</dbReference>
<dbReference type="EMBL" id="UGYN01000002">
    <property type="protein sequence ID" value="SUI46638.1"/>
    <property type="molecule type" value="Genomic_DNA"/>
</dbReference>
<evidence type="ECO:0000313" key="2">
    <source>
        <dbReference type="EMBL" id="SUI46638.1"/>
    </source>
</evidence>
<accession>A0A379YKI2</accession>
<dbReference type="InterPro" id="IPR000259">
    <property type="entry name" value="Adhesion_dom_fimbrial"/>
</dbReference>
<gene>
    <name evidence="2" type="primary">mrpA_1</name>
    <name evidence="2" type="ORF">NCTC11544_00655</name>
</gene>
<protein>
    <submittedName>
        <fullName evidence="2">Major MR/P fimbria protein</fullName>
    </submittedName>
</protein>
<organism evidence="2 3">
    <name type="scientific">Serratia quinivorans</name>
    <dbReference type="NCBI Taxonomy" id="137545"/>
    <lineage>
        <taxon>Bacteria</taxon>
        <taxon>Pseudomonadati</taxon>
        <taxon>Pseudomonadota</taxon>
        <taxon>Gammaproteobacteria</taxon>
        <taxon>Enterobacterales</taxon>
        <taxon>Yersiniaceae</taxon>
        <taxon>Serratia</taxon>
    </lineage>
</organism>
<name>A0A379YKI2_9GAMM</name>
<feature type="domain" description="Fimbrial-type adhesion" evidence="1">
    <location>
        <begin position="6"/>
        <end position="132"/>
    </location>
</feature>
<dbReference type="InterPro" id="IPR036937">
    <property type="entry name" value="Adhesion_dom_fimbrial_sf"/>
</dbReference>